<organism evidence="4 5">
    <name type="scientific">Bonamia ostreae</name>
    <dbReference type="NCBI Taxonomy" id="126728"/>
    <lineage>
        <taxon>Eukaryota</taxon>
        <taxon>Sar</taxon>
        <taxon>Rhizaria</taxon>
        <taxon>Endomyxa</taxon>
        <taxon>Ascetosporea</taxon>
        <taxon>Haplosporida</taxon>
        <taxon>Bonamia</taxon>
    </lineage>
</organism>
<dbReference type="InterPro" id="IPR004408">
    <property type="entry name" value="Biotin_CoA_COase_ligase"/>
</dbReference>
<sequence length="301" mass="35274">MSFEINALFSGECKNIKENKLKFENIKINPFFKMADFLQIIQKRNFDFDYFFTKFSKNKLFRHFLHSDLITSTQTLLANQLSWLPDGSVFIAHKQINGVGRKNNVWESPEGCLMFSFKIIINKNNIHFLQYFVTLMLLNAIKKTDNFKNIYIKWPNDIYFDKKIKIGGVLCNRVPGKHNEYVCGIGLNVYNKSPTTCLSEISTSAKLPKHLAEDILFDFLTIFSSNFEKFEENGFCGYFLKKYYQFWMHSDQKVNVRNRDFVIKGIDEFGYLKVVDDLGEFSTLMPDGNRFDFLNGLIIQK</sequence>
<dbReference type="InterPro" id="IPR004143">
    <property type="entry name" value="BPL_LPL_catalytic"/>
</dbReference>
<dbReference type="PANTHER" id="PTHR12835:SF5">
    <property type="entry name" value="BIOTIN--PROTEIN LIGASE"/>
    <property type="match status" value="1"/>
</dbReference>
<dbReference type="PROSITE" id="PS51733">
    <property type="entry name" value="BPL_LPL_CATALYTIC"/>
    <property type="match status" value="1"/>
</dbReference>
<dbReference type="Proteomes" id="UP001439008">
    <property type="component" value="Unassembled WGS sequence"/>
</dbReference>
<dbReference type="PANTHER" id="PTHR12835">
    <property type="entry name" value="BIOTIN PROTEIN LIGASE"/>
    <property type="match status" value="1"/>
</dbReference>
<evidence type="ECO:0000256" key="1">
    <source>
        <dbReference type="ARBA" id="ARBA00009934"/>
    </source>
</evidence>
<dbReference type="SUPFAM" id="SSF55681">
    <property type="entry name" value="Class II aaRS and biotin synthetases"/>
    <property type="match status" value="1"/>
</dbReference>
<keyword evidence="2" id="KW-0436">Ligase</keyword>
<dbReference type="Pfam" id="PF03099">
    <property type="entry name" value="BPL_LplA_LipB"/>
    <property type="match status" value="1"/>
</dbReference>
<dbReference type="NCBIfam" id="TIGR00121">
    <property type="entry name" value="birA_ligase"/>
    <property type="match status" value="1"/>
</dbReference>
<keyword evidence="5" id="KW-1185">Reference proteome</keyword>
<evidence type="ECO:0000313" key="4">
    <source>
        <dbReference type="EMBL" id="MES1921469.1"/>
    </source>
</evidence>
<dbReference type="Gene3D" id="3.30.930.10">
    <property type="entry name" value="Bira Bifunctional Protein, Domain 2"/>
    <property type="match status" value="1"/>
</dbReference>
<proteinExistence type="inferred from homology"/>
<feature type="domain" description="BPL/LPL catalytic" evidence="3">
    <location>
        <begin position="55"/>
        <end position="231"/>
    </location>
</feature>
<comment type="similarity">
    <text evidence="1">Belongs to the biotin--protein ligase family.</text>
</comment>
<reference evidence="4 5" key="1">
    <citation type="journal article" date="2024" name="BMC Biol.">
        <title>Comparative genomics of Ascetosporea gives new insight into the evolutionary basis for animal parasitism in Rhizaria.</title>
        <authorList>
            <person name="Hiltunen Thoren M."/>
            <person name="Onut-Brannstrom I."/>
            <person name="Alfjorden A."/>
            <person name="Peckova H."/>
            <person name="Swords F."/>
            <person name="Hooper C."/>
            <person name="Holzer A.S."/>
            <person name="Bass D."/>
            <person name="Burki F."/>
        </authorList>
    </citation>
    <scope>NUCLEOTIDE SEQUENCE [LARGE SCALE GENOMIC DNA]</scope>
    <source>
        <strain evidence="4">20-A016</strain>
    </source>
</reference>
<dbReference type="InterPro" id="IPR045864">
    <property type="entry name" value="aa-tRNA-synth_II/BPL/LPL"/>
</dbReference>
<evidence type="ECO:0000256" key="2">
    <source>
        <dbReference type="ARBA" id="ARBA00022598"/>
    </source>
</evidence>
<dbReference type="EMBL" id="JBDODL010001378">
    <property type="protein sequence ID" value="MES1921469.1"/>
    <property type="molecule type" value="Genomic_DNA"/>
</dbReference>
<comment type="caution">
    <text evidence="4">The sequence shown here is derived from an EMBL/GenBank/DDBJ whole genome shotgun (WGS) entry which is preliminary data.</text>
</comment>
<evidence type="ECO:0000259" key="3">
    <source>
        <dbReference type="PROSITE" id="PS51733"/>
    </source>
</evidence>
<accession>A0ABV2AP67</accession>
<gene>
    <name evidence="4" type="ORF">MHBO_003000</name>
</gene>
<evidence type="ECO:0000313" key="5">
    <source>
        <dbReference type="Proteomes" id="UP001439008"/>
    </source>
</evidence>
<protein>
    <recommendedName>
        <fullName evidence="3">BPL/LPL catalytic domain-containing protein</fullName>
    </recommendedName>
</protein>
<dbReference type="CDD" id="cd16442">
    <property type="entry name" value="BPL"/>
    <property type="match status" value="1"/>
</dbReference>
<name>A0ABV2AP67_9EUKA</name>